<dbReference type="GeneID" id="97492068"/>
<dbReference type="RefSeq" id="WP_014016064.1">
    <property type="nucleotide sequence ID" value="NC_015873.1"/>
</dbReference>
<dbReference type="Gene3D" id="2.40.50.230">
    <property type="entry name" value="Gp5 N-terminal domain"/>
    <property type="match status" value="1"/>
</dbReference>
<gene>
    <name evidence="1" type="ORF">MELS_1108</name>
</gene>
<dbReference type="KEGG" id="med:MELS_1108"/>
<evidence type="ECO:0000313" key="2">
    <source>
        <dbReference type="Proteomes" id="UP000010111"/>
    </source>
</evidence>
<dbReference type="InterPro" id="IPR044033">
    <property type="entry name" value="GpV-like_apex"/>
</dbReference>
<accession>G0VPF2</accession>
<dbReference type="Proteomes" id="UP000010111">
    <property type="component" value="Chromosome"/>
</dbReference>
<keyword evidence="2" id="KW-1185">Reference proteome</keyword>
<dbReference type="Pfam" id="PF18946">
    <property type="entry name" value="Apex"/>
    <property type="match status" value="1"/>
</dbReference>
<dbReference type="EMBL" id="HE576794">
    <property type="protein sequence ID" value="CCC73330.1"/>
    <property type="molecule type" value="Genomic_DNA"/>
</dbReference>
<proteinExistence type="predicted"/>
<dbReference type="InterPro" id="IPR037026">
    <property type="entry name" value="Vgr_OB-fold_dom_sf"/>
</dbReference>
<sequence>MDTNIKKLLENLIFYGTVCALTPKDGTVRVCREDKGNKVTNDMFVLQRGSSESKDFWMPAVGDQVLCIQMPNFSGAGVGDGFVLGTFFSSTDAPPGGADANTRVIDTPGNMKINVGGVLQINASGGDVVVNGISLVSHVHGGVTPGGSKTSTPE</sequence>
<evidence type="ECO:0000313" key="1">
    <source>
        <dbReference type="EMBL" id="CCC73330.1"/>
    </source>
</evidence>
<dbReference type="STRING" id="1064535.MELS_1108"/>
<organism evidence="1 2">
    <name type="scientific">Megasphaera elsdenii DSM 20460</name>
    <dbReference type="NCBI Taxonomy" id="1064535"/>
    <lineage>
        <taxon>Bacteria</taxon>
        <taxon>Bacillati</taxon>
        <taxon>Bacillota</taxon>
        <taxon>Negativicutes</taxon>
        <taxon>Veillonellales</taxon>
        <taxon>Veillonellaceae</taxon>
        <taxon>Megasphaera</taxon>
    </lineage>
</organism>
<dbReference type="AlphaFoldDB" id="G0VPF2"/>
<name>G0VPF2_MEGEL</name>
<reference evidence="1 2" key="1">
    <citation type="journal article" date="2011" name="J. Bacteriol.">
        <title>Genome Sequence of the Ruminal Bacterium Megasphaera elsdenii.</title>
        <authorList>
            <person name="Marx H."/>
            <person name="Graf A.B."/>
            <person name="Tatto N."/>
            <person name="Thallinger G.G."/>
            <person name="Mattanovich D."/>
            <person name="Sauer M."/>
        </authorList>
    </citation>
    <scope>NUCLEOTIDE SEQUENCE [LARGE SCALE GENOMIC DNA]</scope>
    <source>
        <strain evidence="1 2">DSM 20460</strain>
    </source>
</reference>
<protein>
    <submittedName>
        <fullName evidence="1">Prophage MuMc02</fullName>
    </submittedName>
</protein>
<dbReference type="eggNOG" id="COG4540">
    <property type="taxonomic scope" value="Bacteria"/>
</dbReference>
<dbReference type="HOGENOM" id="CLU_088884_3_1_9"/>